<dbReference type="RefSeq" id="WP_058355899.1">
    <property type="nucleotide sequence ID" value="NZ_CABKVG010000008.1"/>
</dbReference>
<dbReference type="Proteomes" id="UP000832011">
    <property type="component" value="Chromosome"/>
</dbReference>
<organism evidence="2 3">
    <name type="scientific">Vitreoscilla massiliensis</name>
    <dbReference type="NCBI Taxonomy" id="1689272"/>
    <lineage>
        <taxon>Bacteria</taxon>
        <taxon>Pseudomonadati</taxon>
        <taxon>Pseudomonadota</taxon>
        <taxon>Betaproteobacteria</taxon>
        <taxon>Neisseriales</taxon>
        <taxon>Neisseriaceae</taxon>
        <taxon>Vitreoscilla</taxon>
    </lineage>
</organism>
<keyword evidence="1" id="KW-0949">S-adenosyl-L-methionine</keyword>
<feature type="binding site" evidence="1">
    <location>
        <position position="165"/>
    </location>
    <ligand>
        <name>S-adenosyl-L-methionine</name>
        <dbReference type="ChEBI" id="CHEBI:59789"/>
    </ligand>
</feature>
<sequence length="281" mass="31736">MLSYRHAFHAGNHADMLKHLVLQLVLNYYNRKDKAYTYIDTHAGAGLYDLQAAFSQKVGEYKQGWERLTQASDLPEVLQEFIAQVRATLDNEQSYCGSPWLAASLLREQDKAKLFELHPSDFDLLRGNIANLHRGRQIQLFKDNGYQGLIGLLPPPSRRGVVLIDPPYEMAQDYRTVVDTLKAAMERFATGTYLLWYPLLSRRDSIELAGHLQKLAPNNYLQAELFVHAPRADGFGMHGSGMFVINPPYVLAEQLQAALPVLTQTLAQDDSAHFVLQHQSA</sequence>
<keyword evidence="1" id="KW-0698">rRNA processing</keyword>
<comment type="subunit">
    <text evidence="1">Monomer.</text>
</comment>
<dbReference type="InterPro" id="IPR007473">
    <property type="entry name" value="RlmJ"/>
</dbReference>
<keyword evidence="1" id="KW-0808">Transferase</keyword>
<feature type="binding site" evidence="1">
    <location>
        <begin position="144"/>
        <end position="145"/>
    </location>
    <ligand>
        <name>S-adenosyl-L-methionine</name>
        <dbReference type="ChEBI" id="CHEBI:59789"/>
    </ligand>
</feature>
<keyword evidence="1" id="KW-0489">Methyltransferase</keyword>
<feature type="binding site" evidence="1">
    <location>
        <position position="19"/>
    </location>
    <ligand>
        <name>S-adenosyl-L-methionine</name>
        <dbReference type="ChEBI" id="CHEBI:59789"/>
    </ligand>
</feature>
<name>A0ABY4E350_9NEIS</name>
<dbReference type="HAMAP" id="MF_00934">
    <property type="entry name" value="23SrRNA_methyltr_J"/>
    <property type="match status" value="1"/>
</dbReference>
<evidence type="ECO:0000313" key="3">
    <source>
        <dbReference type="Proteomes" id="UP000832011"/>
    </source>
</evidence>
<dbReference type="SUPFAM" id="SSF53335">
    <property type="entry name" value="S-adenosyl-L-methionine-dependent methyltransferases"/>
    <property type="match status" value="1"/>
</dbReference>
<dbReference type="EC" id="2.1.1.266" evidence="1"/>
<keyword evidence="3" id="KW-1185">Reference proteome</keyword>
<proteinExistence type="inferred from homology"/>
<feature type="binding site" evidence="1">
    <location>
        <position position="116"/>
    </location>
    <ligand>
        <name>S-adenosyl-L-methionine</name>
        <dbReference type="ChEBI" id="CHEBI:59789"/>
    </ligand>
</feature>
<feature type="binding site" evidence="1">
    <location>
        <position position="42"/>
    </location>
    <ligand>
        <name>S-adenosyl-L-methionine</name>
        <dbReference type="ChEBI" id="CHEBI:59789"/>
    </ligand>
</feature>
<comment type="catalytic activity">
    <reaction evidence="1">
        <text>adenosine(2030) in 23S rRNA + S-adenosyl-L-methionine = N(6)-methyladenosine(2030) in 23S rRNA + S-adenosyl-L-homocysteine + H(+)</text>
        <dbReference type="Rhea" id="RHEA:43736"/>
        <dbReference type="Rhea" id="RHEA-COMP:10668"/>
        <dbReference type="Rhea" id="RHEA-COMP:10669"/>
        <dbReference type="ChEBI" id="CHEBI:15378"/>
        <dbReference type="ChEBI" id="CHEBI:57856"/>
        <dbReference type="ChEBI" id="CHEBI:59789"/>
        <dbReference type="ChEBI" id="CHEBI:74411"/>
        <dbReference type="ChEBI" id="CHEBI:74449"/>
        <dbReference type="EC" id="2.1.1.266"/>
    </reaction>
</comment>
<dbReference type="PANTHER" id="PTHR37426:SF1">
    <property type="entry name" value="RIBOSOMAL RNA LARGE SUBUNIT METHYLTRANSFERASE J"/>
    <property type="match status" value="1"/>
</dbReference>
<keyword evidence="1" id="KW-0694">RNA-binding</keyword>
<feature type="active site" description="Proton acceptor" evidence="1">
    <location>
        <position position="165"/>
    </location>
</feature>
<dbReference type="Gene3D" id="3.40.50.150">
    <property type="entry name" value="Vaccinia Virus protein VP39"/>
    <property type="match status" value="1"/>
</dbReference>
<dbReference type="EMBL" id="CP091511">
    <property type="protein sequence ID" value="UOO90206.1"/>
    <property type="molecule type" value="Genomic_DNA"/>
</dbReference>
<reference evidence="2 3" key="1">
    <citation type="journal article" date="2022" name="Res Sq">
        <title>Evolution of multicellular longitudinally dividing oral cavity symbionts (Neisseriaceae).</title>
        <authorList>
            <person name="Nyongesa S."/>
            <person name="Weber P."/>
            <person name="Bernet E."/>
            <person name="Pullido F."/>
            <person name="Nieckarz M."/>
            <person name="Delaby M."/>
            <person name="Nieves C."/>
            <person name="Viehboeck T."/>
            <person name="Krause N."/>
            <person name="Rivera-Millot A."/>
            <person name="Nakamura A."/>
            <person name="Vischer N."/>
            <person name="VanNieuwenhze M."/>
            <person name="Brun Y."/>
            <person name="Cava F."/>
            <person name="Bulgheresi S."/>
            <person name="Veyrier F."/>
        </authorList>
    </citation>
    <scope>NUCLEOTIDE SEQUENCE [LARGE SCALE GENOMIC DNA]</scope>
    <source>
        <strain evidence="2 3">SN4</strain>
    </source>
</reference>
<accession>A0ABY4E350</accession>
<feature type="binding site" evidence="1">
    <location>
        <position position="98"/>
    </location>
    <ligand>
        <name>S-adenosyl-L-methionine</name>
        <dbReference type="ChEBI" id="CHEBI:59789"/>
    </ligand>
</feature>
<dbReference type="PANTHER" id="PTHR37426">
    <property type="entry name" value="RIBOSOMAL RNA LARGE SUBUNIT METHYLTRANSFERASE J"/>
    <property type="match status" value="1"/>
</dbReference>
<gene>
    <name evidence="1 2" type="primary">rlmJ</name>
    <name evidence="2" type="ORF">LVJ82_04250</name>
</gene>
<feature type="site" description="Interaction with substrate rRNA" evidence="1">
    <location>
        <position position="4"/>
    </location>
</feature>
<dbReference type="Pfam" id="PF04378">
    <property type="entry name" value="RsmJ"/>
    <property type="match status" value="1"/>
</dbReference>
<dbReference type="InterPro" id="IPR029063">
    <property type="entry name" value="SAM-dependent_MTases_sf"/>
</dbReference>
<protein>
    <recommendedName>
        <fullName evidence="1">Ribosomal RNA large subunit methyltransferase J</fullName>
        <ecNumber evidence="1">2.1.1.266</ecNumber>
    </recommendedName>
    <alternativeName>
        <fullName evidence="1">23S rRNA (adenine(2030)-N6)-methyltransferase</fullName>
    </alternativeName>
    <alternativeName>
        <fullName evidence="1">23S rRNA m6A2030 methyltransferase</fullName>
    </alternativeName>
</protein>
<comment type="function">
    <text evidence="1">Specifically methylates the adenine in position 2030 of 23S rRNA.</text>
</comment>
<evidence type="ECO:0000256" key="1">
    <source>
        <dbReference type="HAMAP-Rule" id="MF_00934"/>
    </source>
</evidence>
<evidence type="ECO:0000313" key="2">
    <source>
        <dbReference type="EMBL" id="UOO90206.1"/>
    </source>
</evidence>
<comment type="similarity">
    <text evidence="1">Belongs to the RlmJ family.</text>
</comment>